<comment type="caution">
    <text evidence="1">The sequence shown here is derived from an EMBL/GenBank/DDBJ whole genome shotgun (WGS) entry which is preliminary data.</text>
</comment>
<dbReference type="AlphaFoldDB" id="A0A813C5R4"/>
<gene>
    <name evidence="1" type="ORF">SNEC2469_LOCUS33179</name>
</gene>
<dbReference type="Proteomes" id="UP000601435">
    <property type="component" value="Unassembled WGS sequence"/>
</dbReference>
<proteinExistence type="predicted"/>
<sequence length="629" mass="69197">MSVSANGGVTLFQKRSIGGKVDPALLQGQSKLSRSEAVRLRTYDGKHLHSDGKKVWVSTENAAKTEVLLRSVGSAGALNTLQSGDAVLLETREGNRLEILGGTVNVRPKNYRQDSQTFLVQRQGGDGDLEDGDPSFLVSGTGHVLAVEGGKVLARKPDMDTGEAFLLERAASHKPESQWLVVPNPQGHCDPTLQCHRKLNVSCRSADGADLSFHKCDHHSRPWSYEPCFRSPLGSCIDLAESDCVDIPGMWWNTEGKTCAQYGVEDCDNELVHRACYAWRAVYLLLDGIVVSLWRRMPASKDPHVRGLTSVLADSSRPFIAAWPHNKDEVTEEMNEWHDEGSGEAFEVAVSKLAAQGFRPRLPRGLMDLNRGWRGRTEKTETLFGKGALSSWAAEHIHPDGNDALEKWYRAALSTIQAAAAERRGFVEIHSYGDLGSTYDREAGGRPVRRAQAAVVHSTPWATQFPVGLARLLPGDLRGTPKPLERALDLCLEENGFKLGPSPYPTQGPWALSTRFLASRWFLWLGEKDHLPKEAAEHLASLAWQDEHDPEMEAVATGKVEAQSGKLLGVRELAVMMSEWSHRPGDLGDTFGRETRCFTLVIEMRCDRTDDAESFGQAVAKALSAHLAS</sequence>
<dbReference type="EMBL" id="CAJNJA010086419">
    <property type="protein sequence ID" value="CAE7938492.1"/>
    <property type="molecule type" value="Genomic_DNA"/>
</dbReference>
<protein>
    <submittedName>
        <fullName evidence="1">Uncharacterized protein</fullName>
    </submittedName>
</protein>
<name>A0A813C5R4_9DINO</name>
<accession>A0A813C5R4</accession>
<evidence type="ECO:0000313" key="2">
    <source>
        <dbReference type="Proteomes" id="UP000601435"/>
    </source>
</evidence>
<dbReference type="OrthoDB" id="406704at2759"/>
<keyword evidence="2" id="KW-1185">Reference proteome</keyword>
<evidence type="ECO:0000313" key="1">
    <source>
        <dbReference type="EMBL" id="CAE7938492.1"/>
    </source>
</evidence>
<reference evidence="1" key="1">
    <citation type="submission" date="2021-02" db="EMBL/GenBank/DDBJ databases">
        <authorList>
            <person name="Dougan E. K."/>
            <person name="Rhodes N."/>
            <person name="Thang M."/>
            <person name="Chan C."/>
        </authorList>
    </citation>
    <scope>NUCLEOTIDE SEQUENCE</scope>
</reference>
<organism evidence="1 2">
    <name type="scientific">Symbiodinium necroappetens</name>
    <dbReference type="NCBI Taxonomy" id="1628268"/>
    <lineage>
        <taxon>Eukaryota</taxon>
        <taxon>Sar</taxon>
        <taxon>Alveolata</taxon>
        <taxon>Dinophyceae</taxon>
        <taxon>Suessiales</taxon>
        <taxon>Symbiodiniaceae</taxon>
        <taxon>Symbiodinium</taxon>
    </lineage>
</organism>